<dbReference type="SUPFAM" id="SSF55874">
    <property type="entry name" value="ATPase domain of HSP90 chaperone/DNA topoisomerase II/histidine kinase"/>
    <property type="match status" value="1"/>
</dbReference>
<evidence type="ECO:0000256" key="1">
    <source>
        <dbReference type="SAM" id="Phobius"/>
    </source>
</evidence>
<dbReference type="InterPro" id="IPR050640">
    <property type="entry name" value="Bact_2-comp_sensor_kinase"/>
</dbReference>
<dbReference type="PANTHER" id="PTHR34220">
    <property type="entry name" value="SENSOR HISTIDINE KINASE YPDA"/>
    <property type="match status" value="1"/>
</dbReference>
<dbReference type="PANTHER" id="PTHR34220:SF7">
    <property type="entry name" value="SENSOR HISTIDINE KINASE YPDA"/>
    <property type="match status" value="1"/>
</dbReference>
<sequence>MQPEDSDRPSRFPLAFELLLWVVYVGLYKYSWYIEKVPGHPPGRSDFPYPHLAVFAVLATLYVIPYYRWVLPALLQRRRYFLLLSATLLYFWQASRIDYQLTVRLFSFLATRSPALAGLTALPPWWNLELPVFDLISFSCVAFARLSFSHETRRRHLEKDNLALQLEQLKGQLQPHFLFNTLNSIYGLSLTGSPETPRFILLLSELMRYVLYDSGKEYIALPEEVTFMENYFEIEQRKYPDARIRFTTTGTLTRLQVPPLLLLPLVENSFKHGRHHHSDQGCVEATLITSAHRLQFTIENDMLPEPPPATPRRSGGIGLVNIRQRLNLYYPDAHELLLMTLPNGRFRAQLTLQV</sequence>
<feature type="transmembrane region" description="Helical" evidence="1">
    <location>
        <begin position="12"/>
        <end position="28"/>
    </location>
</feature>
<accession>A0ABP7MCT0</accession>
<name>A0ABP7MCT0_9BACT</name>
<evidence type="ECO:0000259" key="2">
    <source>
        <dbReference type="Pfam" id="PF06580"/>
    </source>
</evidence>
<keyword evidence="1" id="KW-0472">Membrane</keyword>
<feature type="transmembrane region" description="Helical" evidence="1">
    <location>
        <begin position="48"/>
        <end position="67"/>
    </location>
</feature>
<comment type="caution">
    <text evidence="3">The sequence shown here is derived from an EMBL/GenBank/DDBJ whole genome shotgun (WGS) entry which is preliminary data.</text>
</comment>
<dbReference type="InterPro" id="IPR010559">
    <property type="entry name" value="Sig_transdc_His_kin_internal"/>
</dbReference>
<keyword evidence="1" id="KW-1133">Transmembrane helix</keyword>
<keyword evidence="4" id="KW-1185">Reference proteome</keyword>
<dbReference type="Proteomes" id="UP001499909">
    <property type="component" value="Unassembled WGS sequence"/>
</dbReference>
<dbReference type="EMBL" id="BAABDH010000003">
    <property type="protein sequence ID" value="GAA3919326.1"/>
    <property type="molecule type" value="Genomic_DNA"/>
</dbReference>
<dbReference type="Pfam" id="PF06580">
    <property type="entry name" value="His_kinase"/>
    <property type="match status" value="1"/>
</dbReference>
<protein>
    <recommendedName>
        <fullName evidence="2">Signal transduction histidine kinase internal region domain-containing protein</fullName>
    </recommendedName>
</protein>
<evidence type="ECO:0000313" key="4">
    <source>
        <dbReference type="Proteomes" id="UP001499909"/>
    </source>
</evidence>
<feature type="transmembrane region" description="Helical" evidence="1">
    <location>
        <begin position="79"/>
        <end position="95"/>
    </location>
</feature>
<dbReference type="InterPro" id="IPR036890">
    <property type="entry name" value="HATPase_C_sf"/>
</dbReference>
<dbReference type="RefSeq" id="WP_345108843.1">
    <property type="nucleotide sequence ID" value="NZ_BAABDH010000003.1"/>
</dbReference>
<evidence type="ECO:0000313" key="3">
    <source>
        <dbReference type="EMBL" id="GAA3919326.1"/>
    </source>
</evidence>
<organism evidence="3 4">
    <name type="scientific">Hymenobacter algoricola</name>
    <dbReference type="NCBI Taxonomy" id="486267"/>
    <lineage>
        <taxon>Bacteria</taxon>
        <taxon>Pseudomonadati</taxon>
        <taxon>Bacteroidota</taxon>
        <taxon>Cytophagia</taxon>
        <taxon>Cytophagales</taxon>
        <taxon>Hymenobacteraceae</taxon>
        <taxon>Hymenobacter</taxon>
    </lineage>
</organism>
<proteinExistence type="predicted"/>
<gene>
    <name evidence="3" type="ORF">GCM10022406_02280</name>
</gene>
<dbReference type="Gene3D" id="3.30.565.10">
    <property type="entry name" value="Histidine kinase-like ATPase, C-terminal domain"/>
    <property type="match status" value="1"/>
</dbReference>
<reference evidence="4" key="1">
    <citation type="journal article" date="2019" name="Int. J. Syst. Evol. Microbiol.">
        <title>The Global Catalogue of Microorganisms (GCM) 10K type strain sequencing project: providing services to taxonomists for standard genome sequencing and annotation.</title>
        <authorList>
            <consortium name="The Broad Institute Genomics Platform"/>
            <consortium name="The Broad Institute Genome Sequencing Center for Infectious Disease"/>
            <person name="Wu L."/>
            <person name="Ma J."/>
        </authorList>
    </citation>
    <scope>NUCLEOTIDE SEQUENCE [LARGE SCALE GENOMIC DNA]</scope>
    <source>
        <strain evidence="4">JCM 17214</strain>
    </source>
</reference>
<keyword evidence="1" id="KW-0812">Transmembrane</keyword>
<feature type="domain" description="Signal transduction histidine kinase internal region" evidence="2">
    <location>
        <begin position="165"/>
        <end position="241"/>
    </location>
</feature>